<feature type="compositionally biased region" description="Basic and acidic residues" evidence="2">
    <location>
        <begin position="1"/>
        <end position="10"/>
    </location>
</feature>
<reference evidence="3 4" key="1">
    <citation type="journal article" date="2016" name="Sci. Rep.">
        <title>Metabolic traits of an uncultured archaeal lineage -MSBL1- from brine pools of the Red Sea.</title>
        <authorList>
            <person name="Mwirichia R."/>
            <person name="Alam I."/>
            <person name="Rashid M."/>
            <person name="Vinu M."/>
            <person name="Ba-Alawi W."/>
            <person name="Anthony Kamau A."/>
            <person name="Kamanda Ngugi D."/>
            <person name="Goker M."/>
            <person name="Klenk H.P."/>
            <person name="Bajic V."/>
            <person name="Stingl U."/>
        </authorList>
    </citation>
    <scope>NUCLEOTIDE SEQUENCE [LARGE SCALE GENOMIC DNA]</scope>
    <source>
        <strain evidence="3">SCGC-AAA259D14</strain>
    </source>
</reference>
<name>A0A133U4L3_9EURY</name>
<keyword evidence="4" id="KW-1185">Reference proteome</keyword>
<organism evidence="3 4">
    <name type="scientific">candidate division MSBL1 archaeon SCGC-AAA259D14</name>
    <dbReference type="NCBI Taxonomy" id="1698261"/>
    <lineage>
        <taxon>Archaea</taxon>
        <taxon>Methanobacteriati</taxon>
        <taxon>Methanobacteriota</taxon>
        <taxon>candidate division MSBL1</taxon>
    </lineage>
</organism>
<evidence type="ECO:0000313" key="4">
    <source>
        <dbReference type="Proteomes" id="UP000070589"/>
    </source>
</evidence>
<comment type="caution">
    <text evidence="3">The sequence shown here is derived from an EMBL/GenBank/DDBJ whole genome shotgun (WGS) entry which is preliminary data.</text>
</comment>
<evidence type="ECO:0000256" key="2">
    <source>
        <dbReference type="SAM" id="MobiDB-lite"/>
    </source>
</evidence>
<evidence type="ECO:0000256" key="1">
    <source>
        <dbReference type="SAM" id="Coils"/>
    </source>
</evidence>
<dbReference type="Proteomes" id="UP000070589">
    <property type="component" value="Unassembled WGS sequence"/>
</dbReference>
<evidence type="ECO:0000313" key="3">
    <source>
        <dbReference type="EMBL" id="KXA89131.1"/>
    </source>
</evidence>
<feature type="region of interest" description="Disordered" evidence="2">
    <location>
        <begin position="1"/>
        <end position="21"/>
    </location>
</feature>
<keyword evidence="1" id="KW-0175">Coiled coil</keyword>
<dbReference type="EMBL" id="LHXL01000054">
    <property type="protein sequence ID" value="KXA89131.1"/>
    <property type="molecule type" value="Genomic_DNA"/>
</dbReference>
<protein>
    <submittedName>
        <fullName evidence="3">Uncharacterized protein</fullName>
    </submittedName>
</protein>
<dbReference type="AlphaFoldDB" id="A0A133U4L3"/>
<feature type="coiled-coil region" evidence="1">
    <location>
        <begin position="70"/>
        <end position="99"/>
    </location>
</feature>
<accession>A0A133U4L3</accession>
<proteinExistence type="predicted"/>
<gene>
    <name evidence="3" type="ORF">AKJ62_03720</name>
</gene>
<sequence length="134" mass="15907">MSEDNKKELPDGTPLQKMDEYEGISIPRGINVYTVKDEESVHYNQIFRFDEENNLELIDPNDLLEKIRKTNEEKQKIESVNLERKKKETEVKFDRFLEEELGMSRSEYLKESKGSQKLIDDAFRTWLSEKTAEK</sequence>